<dbReference type="InterPro" id="IPR010730">
    <property type="entry name" value="HET"/>
</dbReference>
<evidence type="ECO:0000313" key="2">
    <source>
        <dbReference type="EMBL" id="KXT08751.1"/>
    </source>
</evidence>
<proteinExistence type="predicted"/>
<dbReference type="AlphaFoldDB" id="A0A139I229"/>
<keyword evidence="3" id="KW-1185">Reference proteome</keyword>
<organism evidence="2 3">
    <name type="scientific">Pseudocercospora musae</name>
    <dbReference type="NCBI Taxonomy" id="113226"/>
    <lineage>
        <taxon>Eukaryota</taxon>
        <taxon>Fungi</taxon>
        <taxon>Dikarya</taxon>
        <taxon>Ascomycota</taxon>
        <taxon>Pezizomycotina</taxon>
        <taxon>Dothideomycetes</taxon>
        <taxon>Dothideomycetidae</taxon>
        <taxon>Mycosphaerellales</taxon>
        <taxon>Mycosphaerellaceae</taxon>
        <taxon>Pseudocercospora</taxon>
    </lineage>
</organism>
<reference evidence="2 3" key="1">
    <citation type="submission" date="2015-07" db="EMBL/GenBank/DDBJ databases">
        <title>Comparative genomics of the Sigatoka disease complex on banana suggests a link between parallel evolutionary changes in Pseudocercospora fijiensis and Pseudocercospora eumusae and increased virulence on the banana host.</title>
        <authorList>
            <person name="Chang T.-C."/>
            <person name="Salvucci A."/>
            <person name="Crous P.W."/>
            <person name="Stergiopoulos I."/>
        </authorList>
    </citation>
    <scope>NUCLEOTIDE SEQUENCE [LARGE SCALE GENOMIC DNA]</scope>
    <source>
        <strain evidence="2 3">CBS 116634</strain>
    </source>
</reference>
<dbReference type="Pfam" id="PF06985">
    <property type="entry name" value="HET"/>
    <property type="match status" value="1"/>
</dbReference>
<dbReference type="EMBL" id="LFZO01000405">
    <property type="protein sequence ID" value="KXT08751.1"/>
    <property type="molecule type" value="Genomic_DNA"/>
</dbReference>
<comment type="caution">
    <text evidence="2">The sequence shown here is derived from an EMBL/GenBank/DDBJ whole genome shotgun (WGS) entry which is preliminary data.</text>
</comment>
<name>A0A139I229_9PEZI</name>
<dbReference type="STRING" id="113226.A0A139I229"/>
<gene>
    <name evidence="2" type="ORF">AC579_6427</name>
</gene>
<evidence type="ECO:0000313" key="3">
    <source>
        <dbReference type="Proteomes" id="UP000073492"/>
    </source>
</evidence>
<evidence type="ECO:0000259" key="1">
    <source>
        <dbReference type="Pfam" id="PF06985"/>
    </source>
</evidence>
<dbReference type="PANTHER" id="PTHR33112:SF16">
    <property type="entry name" value="HETEROKARYON INCOMPATIBILITY DOMAIN-CONTAINING PROTEIN"/>
    <property type="match status" value="1"/>
</dbReference>
<dbReference type="PANTHER" id="PTHR33112">
    <property type="entry name" value="DOMAIN PROTEIN, PUTATIVE-RELATED"/>
    <property type="match status" value="1"/>
</dbReference>
<dbReference type="OrthoDB" id="3647420at2759"/>
<protein>
    <recommendedName>
        <fullName evidence="1">Heterokaryon incompatibility domain-containing protein</fullName>
    </recommendedName>
</protein>
<feature type="domain" description="Heterokaryon incompatibility" evidence="1">
    <location>
        <begin position="216"/>
        <end position="377"/>
    </location>
</feature>
<accession>A0A139I229</accession>
<dbReference type="Proteomes" id="UP000073492">
    <property type="component" value="Unassembled WGS sequence"/>
</dbReference>
<sequence>MDCAVSEETSQVPCHVCRQLNVERLASPERTSHHATLLDLALSAKACRLCKLIISELLDSKKTSLTFRRLLRSDENLRHISAHLELAKENNRVHIQTRLAVKETNRAANWDHWETEAVENTSVSLQVWTVEDDPALAYGLPWRRPLTSSTSSAESMEVARGWLNDCIKHHVNIGACSFDSEKSRYGGSQRPTRLIDLSRGLSDLRLVAGNEADGAYVALSYVWGSKKPTWKTIRDDLDRRALGFDMKELPQTLCDAIKVTQALGLEFCWIDALCIVQNDAEEWERESVKMDVIYSSAAVTLMASASNGSTEGLFNETSSTCDGFESHGVMMQSELSDGQCSTLLLSRPPQHGSWLEMALSAETTETTLFERGWCFQEWMLSPRKLYFGSSQLFWECSRGCLSEDGLWTYQQHHRGLTQALMSYVEGLGPINKKLKSWSMAMNMLWYYDSVSQSYSDRKLTNQSDRLIAISGLAKMMQIAVPSKYLAGIWEHSLPGGLCWRRVSAGGKCADYVAPSWSWASQDAMVEYMIEPLDPKTKCSPCEVISSWIKTNSGDEMGLAVAGRITLRAPTFQGRVGMTISSRTGGYYNVDDDPPLEHILYPDQPSPELMRFYVQGLVMDEDKEVEDIPVSGMIMYDDKEKEQVGILVVRRTKETDHQRVGFLWTKLSEEQRSKLHTRLTTLTIS</sequence>